<organism evidence="3 4">
    <name type="scientific">Ziziphus jujuba var. spinosa</name>
    <dbReference type="NCBI Taxonomy" id="714518"/>
    <lineage>
        <taxon>Eukaryota</taxon>
        <taxon>Viridiplantae</taxon>
        <taxon>Streptophyta</taxon>
        <taxon>Embryophyta</taxon>
        <taxon>Tracheophyta</taxon>
        <taxon>Spermatophyta</taxon>
        <taxon>Magnoliopsida</taxon>
        <taxon>eudicotyledons</taxon>
        <taxon>Gunneridae</taxon>
        <taxon>Pentapetalae</taxon>
        <taxon>rosids</taxon>
        <taxon>fabids</taxon>
        <taxon>Rosales</taxon>
        <taxon>Rhamnaceae</taxon>
        <taxon>Paliureae</taxon>
        <taxon>Ziziphus</taxon>
    </lineage>
</organism>
<dbReference type="AlphaFoldDB" id="A0A978VA61"/>
<dbReference type="InterPro" id="IPR046960">
    <property type="entry name" value="PPR_At4g14850-like_plant"/>
</dbReference>
<keyword evidence="1" id="KW-0677">Repeat</keyword>
<dbReference type="InterPro" id="IPR002885">
    <property type="entry name" value="PPR_rpt"/>
</dbReference>
<accession>A0A978VA61</accession>
<dbReference type="GO" id="GO:0003723">
    <property type="term" value="F:RNA binding"/>
    <property type="evidence" value="ECO:0007669"/>
    <property type="project" value="InterPro"/>
</dbReference>
<protein>
    <recommendedName>
        <fullName evidence="5">Pentatricopeptide repeat-containing protein</fullName>
    </recommendedName>
</protein>
<dbReference type="PANTHER" id="PTHR24015">
    <property type="entry name" value="OS07G0578800 PROTEIN-RELATED"/>
    <property type="match status" value="1"/>
</dbReference>
<evidence type="ECO:0000313" key="4">
    <source>
        <dbReference type="Proteomes" id="UP000813462"/>
    </source>
</evidence>
<dbReference type="EMBL" id="JAEACU010000006">
    <property type="protein sequence ID" value="KAH7524796.1"/>
    <property type="molecule type" value="Genomic_DNA"/>
</dbReference>
<feature type="repeat" description="PPR" evidence="2">
    <location>
        <begin position="96"/>
        <end position="130"/>
    </location>
</feature>
<feature type="repeat" description="PPR" evidence="2">
    <location>
        <begin position="176"/>
        <end position="210"/>
    </location>
</feature>
<name>A0A978VA61_ZIZJJ</name>
<feature type="repeat" description="PPR" evidence="2">
    <location>
        <begin position="277"/>
        <end position="311"/>
    </location>
</feature>
<reference evidence="3" key="1">
    <citation type="journal article" date="2021" name="Front. Plant Sci.">
        <title>Chromosome-Scale Genome Assembly for Chinese Sour Jujube and Insights Into Its Genome Evolution and Domestication Signature.</title>
        <authorList>
            <person name="Shen L.-Y."/>
            <person name="Luo H."/>
            <person name="Wang X.-L."/>
            <person name="Wang X.-M."/>
            <person name="Qiu X.-J."/>
            <person name="Liu H."/>
            <person name="Zhou S.-S."/>
            <person name="Jia K.-H."/>
            <person name="Nie S."/>
            <person name="Bao Y.-T."/>
            <person name="Zhang R.-G."/>
            <person name="Yun Q.-Z."/>
            <person name="Chai Y.-H."/>
            <person name="Lu J.-Y."/>
            <person name="Li Y."/>
            <person name="Zhao S.-W."/>
            <person name="Mao J.-F."/>
            <person name="Jia S.-G."/>
            <person name="Mao Y.-M."/>
        </authorList>
    </citation>
    <scope>NUCLEOTIDE SEQUENCE</scope>
    <source>
        <strain evidence="3">AT0</strain>
        <tissue evidence="3">Leaf</tissue>
    </source>
</reference>
<dbReference type="Gene3D" id="1.25.40.10">
    <property type="entry name" value="Tetratricopeptide repeat domain"/>
    <property type="match status" value="3"/>
</dbReference>
<dbReference type="NCBIfam" id="TIGR00756">
    <property type="entry name" value="PPR"/>
    <property type="match status" value="2"/>
</dbReference>
<proteinExistence type="predicted"/>
<dbReference type="Pfam" id="PF01535">
    <property type="entry name" value="PPR"/>
    <property type="match status" value="4"/>
</dbReference>
<sequence>MVSSLPSVAVNGTFKLDSDFRKQPSSFLSTDQVHTPYHSTYPSQILSSEAEMVHAHNIKTRSHGGIFVSTFLVNVYVKCGTMENAHKVFDKLSRRNVVAWTTLMTGYVHTLKPELAIQVFLEMLKARVYLTNYILGIALNACTSLHCVKKGEEIHAYTIKDLESSVKAFMKIREKNVISWTRTISAYDDNGEASRDLQFFTEMISKDVEPNEFNLTSILSLCCVMLTLGVGGIIHAQTIKIGFLSYVVVGTALINMYNTCGSIEKASKAFLEMSIRTLISWTSMITGFAQHGKTQQALQLFEDIRFAGVIVMLEWSMKCSVTLR</sequence>
<evidence type="ECO:0000313" key="3">
    <source>
        <dbReference type="EMBL" id="KAH7524796.1"/>
    </source>
</evidence>
<evidence type="ECO:0000256" key="2">
    <source>
        <dbReference type="PROSITE-ProRule" id="PRU00708"/>
    </source>
</evidence>
<dbReference type="Proteomes" id="UP000813462">
    <property type="component" value="Unassembled WGS sequence"/>
</dbReference>
<dbReference type="GO" id="GO:0009451">
    <property type="term" value="P:RNA modification"/>
    <property type="evidence" value="ECO:0007669"/>
    <property type="project" value="InterPro"/>
</dbReference>
<evidence type="ECO:0000256" key="1">
    <source>
        <dbReference type="ARBA" id="ARBA00022737"/>
    </source>
</evidence>
<evidence type="ECO:0008006" key="5">
    <source>
        <dbReference type="Google" id="ProtNLM"/>
    </source>
</evidence>
<dbReference type="PROSITE" id="PS51375">
    <property type="entry name" value="PPR"/>
    <property type="match status" value="3"/>
</dbReference>
<dbReference type="InterPro" id="IPR011990">
    <property type="entry name" value="TPR-like_helical_dom_sf"/>
</dbReference>
<gene>
    <name evidence="3" type="ORF">FEM48_Zijuj06G0157100</name>
</gene>
<dbReference type="PANTHER" id="PTHR24015:SF2019">
    <property type="entry name" value="OS11G0482400 PROTEIN"/>
    <property type="match status" value="1"/>
</dbReference>
<comment type="caution">
    <text evidence="3">The sequence shown here is derived from an EMBL/GenBank/DDBJ whole genome shotgun (WGS) entry which is preliminary data.</text>
</comment>